<feature type="transmembrane region" description="Helical" evidence="1">
    <location>
        <begin position="124"/>
        <end position="144"/>
    </location>
</feature>
<dbReference type="Pfam" id="PF06912">
    <property type="entry name" value="DUF1275"/>
    <property type="match status" value="1"/>
</dbReference>
<keyword evidence="1" id="KW-0472">Membrane</keyword>
<evidence type="ECO:0000313" key="3">
    <source>
        <dbReference type="Proteomes" id="UP000316270"/>
    </source>
</evidence>
<feature type="transmembrane region" description="Helical" evidence="1">
    <location>
        <begin position="274"/>
        <end position="293"/>
    </location>
</feature>
<dbReference type="PANTHER" id="PTHR37488">
    <property type="entry name" value="DUF1275 DOMAIN-CONTAINING PROTEIN"/>
    <property type="match status" value="1"/>
</dbReference>
<accession>A0A517L885</accession>
<proteinExistence type="predicted"/>
<keyword evidence="3" id="KW-1185">Reference proteome</keyword>
<evidence type="ECO:0000313" key="2">
    <source>
        <dbReference type="EMBL" id="QDS71856.1"/>
    </source>
</evidence>
<keyword evidence="1" id="KW-0812">Transmembrane</keyword>
<feature type="transmembrane region" description="Helical" evidence="1">
    <location>
        <begin position="92"/>
        <end position="112"/>
    </location>
</feature>
<dbReference type="Proteomes" id="UP000316270">
    <property type="component" value="Chromosome 6"/>
</dbReference>
<dbReference type="OrthoDB" id="5288586at2759"/>
<name>A0A517L885_9PEZI</name>
<feature type="transmembrane region" description="Helical" evidence="1">
    <location>
        <begin position="249"/>
        <end position="267"/>
    </location>
</feature>
<reference evidence="2 3" key="1">
    <citation type="submission" date="2019-07" db="EMBL/GenBank/DDBJ databases">
        <title>Finished genome of Venturia effusa.</title>
        <authorList>
            <person name="Young C.A."/>
            <person name="Cox M.P."/>
            <person name="Ganley A.R.D."/>
            <person name="David W.J."/>
        </authorList>
    </citation>
    <scope>NUCLEOTIDE SEQUENCE [LARGE SCALE GENOMIC DNA]</scope>
    <source>
        <strain evidence="3">albino</strain>
    </source>
</reference>
<dbReference type="InterPro" id="IPR010699">
    <property type="entry name" value="DUF1275"/>
</dbReference>
<organism evidence="2 3">
    <name type="scientific">Venturia effusa</name>
    <dbReference type="NCBI Taxonomy" id="50376"/>
    <lineage>
        <taxon>Eukaryota</taxon>
        <taxon>Fungi</taxon>
        <taxon>Dikarya</taxon>
        <taxon>Ascomycota</taxon>
        <taxon>Pezizomycotina</taxon>
        <taxon>Dothideomycetes</taxon>
        <taxon>Pleosporomycetidae</taxon>
        <taxon>Venturiales</taxon>
        <taxon>Venturiaceae</taxon>
        <taxon>Venturia</taxon>
    </lineage>
</organism>
<dbReference type="PANTHER" id="PTHR37488:SF1">
    <property type="entry name" value="DUF1275 DOMAIN PROTEIN"/>
    <property type="match status" value="1"/>
</dbReference>
<sequence>MENSRHGASEGEHLPLMAKKKSATRNSTLKRYLNAQIDTRRADVVLIICFFISGLTDAGAYNAWRIFLSMQTGNTIFTALGLSNLPHGTTKIQLLKSLTAILAFLFGALFFSTLHRTNTPRKRWVLILSFSIQVTLVIASAALIHSGNARDDSPKKPVRTLPDHPRVERGLSVRDGVGVESLWAKRYPWDLLPIGLLSFQAAGKVVASRVLQHTQLPTVVISVLYTDLVSDPSFFSGGLFGNTPRNRRIGGAVCYFAGAVLGGVFASSRYGFAGALWVAALVNGGIILGWFVWSENKVEETGD</sequence>
<dbReference type="EMBL" id="CP042190">
    <property type="protein sequence ID" value="QDS71856.1"/>
    <property type="molecule type" value="Genomic_DNA"/>
</dbReference>
<keyword evidence="1" id="KW-1133">Transmembrane helix</keyword>
<feature type="transmembrane region" description="Helical" evidence="1">
    <location>
        <begin position="44"/>
        <end position="64"/>
    </location>
</feature>
<dbReference type="AlphaFoldDB" id="A0A517L885"/>
<evidence type="ECO:0000256" key="1">
    <source>
        <dbReference type="SAM" id="Phobius"/>
    </source>
</evidence>
<protein>
    <recommendedName>
        <fullName evidence="4">DUF1275 domain protein</fullName>
    </recommendedName>
</protein>
<gene>
    <name evidence="2" type="ORF">FKW77_009993</name>
</gene>
<evidence type="ECO:0008006" key="4">
    <source>
        <dbReference type="Google" id="ProtNLM"/>
    </source>
</evidence>